<evidence type="ECO:0000256" key="1">
    <source>
        <dbReference type="ARBA" id="ARBA00007521"/>
    </source>
</evidence>
<dbReference type="Gene3D" id="2.30.30.110">
    <property type="match status" value="1"/>
</dbReference>
<keyword evidence="5" id="KW-1185">Reference proteome</keyword>
<gene>
    <name evidence="4" type="ORF">N8K70_07675</name>
</gene>
<dbReference type="InterPro" id="IPR011067">
    <property type="entry name" value="Plasmid_toxin/cell-grow_inhib"/>
</dbReference>
<sequence length="197" mass="21030">MAEQGIFRALAGLAADAITKATRRHGGPGRTRPPATGRPQAEAGASGRDDASPGSPGGVPGTQTVEAAPGDVRDLRLAYGPDRDGDPDAGEIVWTWVPYAEGDGRGKDRPVLVIARQSAERVYAVKLTSRPRDGEEDFVSIGTGSWDAQGRESWADLDQLYSVHASGMRREAAELAPDRFSAVARELARRHGWRMTA</sequence>
<comment type="similarity">
    <text evidence="1">Belongs to the PemK/MazF family.</text>
</comment>
<dbReference type="InterPro" id="IPR003477">
    <property type="entry name" value="PemK-like"/>
</dbReference>
<protein>
    <submittedName>
        <fullName evidence="4">Type II toxin-antitoxin system PemK/MazF family toxin</fullName>
    </submittedName>
</protein>
<dbReference type="RefSeq" id="WP_317141006.1">
    <property type="nucleotide sequence ID" value="NZ_CP118157.1"/>
</dbReference>
<feature type="region of interest" description="Disordered" evidence="3">
    <location>
        <begin position="18"/>
        <end position="84"/>
    </location>
</feature>
<keyword evidence="2" id="KW-1277">Toxin-antitoxin system</keyword>
<dbReference type="EMBL" id="CP118157">
    <property type="protein sequence ID" value="WOF24533.1"/>
    <property type="molecule type" value="Genomic_DNA"/>
</dbReference>
<dbReference type="KEGG" id="mbet:N8K70_07675"/>
<dbReference type="Proteomes" id="UP001305498">
    <property type="component" value="Chromosome"/>
</dbReference>
<dbReference type="SUPFAM" id="SSF50118">
    <property type="entry name" value="Cell growth inhibitor/plasmid maintenance toxic component"/>
    <property type="match status" value="1"/>
</dbReference>
<name>A0AA97FJQ3_9MICO</name>
<dbReference type="Pfam" id="PF02452">
    <property type="entry name" value="PemK_toxin"/>
    <property type="match status" value="1"/>
</dbReference>
<reference evidence="4 5" key="1">
    <citation type="submission" date="2023-02" db="EMBL/GenBank/DDBJ databases">
        <title>Microbacterium betulae sp. nov., isolated from birch wood.</title>
        <authorList>
            <person name="Pasciak M."/>
            <person name="Pawlik K.J."/>
            <person name="Martynowski D."/>
            <person name="Laczmanski L."/>
            <person name="Ciekot J."/>
            <person name="Szponar B."/>
            <person name="Wojcik-Fatla A."/>
            <person name="Mackiewicz B."/>
            <person name="Farian E."/>
            <person name="Cholewa G."/>
            <person name="Cholewa A."/>
            <person name="Dutkiewicz J."/>
        </authorList>
    </citation>
    <scope>NUCLEOTIDE SEQUENCE [LARGE SCALE GENOMIC DNA]</scope>
    <source>
        <strain evidence="4 5">AB</strain>
    </source>
</reference>
<accession>A0AA97FJQ3</accession>
<evidence type="ECO:0000313" key="5">
    <source>
        <dbReference type="Proteomes" id="UP001305498"/>
    </source>
</evidence>
<dbReference type="GO" id="GO:0003677">
    <property type="term" value="F:DNA binding"/>
    <property type="evidence" value="ECO:0007669"/>
    <property type="project" value="InterPro"/>
</dbReference>
<organism evidence="4 5">
    <name type="scientific">Microbacterium betulae</name>
    <dbReference type="NCBI Taxonomy" id="2981139"/>
    <lineage>
        <taxon>Bacteria</taxon>
        <taxon>Bacillati</taxon>
        <taxon>Actinomycetota</taxon>
        <taxon>Actinomycetes</taxon>
        <taxon>Micrococcales</taxon>
        <taxon>Microbacteriaceae</taxon>
        <taxon>Microbacterium</taxon>
    </lineage>
</organism>
<evidence type="ECO:0000256" key="3">
    <source>
        <dbReference type="SAM" id="MobiDB-lite"/>
    </source>
</evidence>
<dbReference type="AlphaFoldDB" id="A0AA97FJQ3"/>
<feature type="compositionally biased region" description="Basic and acidic residues" evidence="3">
    <location>
        <begin position="71"/>
        <end position="84"/>
    </location>
</feature>
<evidence type="ECO:0000313" key="4">
    <source>
        <dbReference type="EMBL" id="WOF24533.1"/>
    </source>
</evidence>
<proteinExistence type="inferred from homology"/>
<feature type="compositionally biased region" description="Low complexity" evidence="3">
    <location>
        <begin position="30"/>
        <end position="39"/>
    </location>
</feature>
<evidence type="ECO:0000256" key="2">
    <source>
        <dbReference type="ARBA" id="ARBA00022649"/>
    </source>
</evidence>